<dbReference type="AlphaFoldDB" id="A0A5P6VL56"/>
<evidence type="ECO:0000256" key="1">
    <source>
        <dbReference type="ARBA" id="ARBA00022747"/>
    </source>
</evidence>
<organism evidence="3 5">
    <name type="scientific">Pseudobutyrivibrio xylanivorans</name>
    <dbReference type="NCBI Taxonomy" id="185007"/>
    <lineage>
        <taxon>Bacteria</taxon>
        <taxon>Bacillati</taxon>
        <taxon>Bacillota</taxon>
        <taxon>Clostridia</taxon>
        <taxon>Lachnospirales</taxon>
        <taxon>Lachnospiraceae</taxon>
        <taxon>Pseudobutyrivibrio</taxon>
    </lineage>
</organism>
<dbReference type="GO" id="GO:0003677">
    <property type="term" value="F:DNA binding"/>
    <property type="evidence" value="ECO:0007669"/>
    <property type="project" value="UniProtKB-KW"/>
</dbReference>
<proteinExistence type="predicted"/>
<keyword evidence="1" id="KW-0680">Restriction system</keyword>
<evidence type="ECO:0008006" key="6">
    <source>
        <dbReference type="Google" id="ProtNLM"/>
    </source>
</evidence>
<evidence type="ECO:0000313" key="4">
    <source>
        <dbReference type="EMBL" id="QFJ53462.1"/>
    </source>
</evidence>
<dbReference type="OrthoDB" id="5360691at2"/>
<reference evidence="3" key="2">
    <citation type="journal article" date="2019" name="Appl. Environ. Microbiol.">
        <title>Comparative Genomics of Rumen Butyrivibrio spp. Uncovers a Continuum of Polysaccharide-Degrading Capabilities.</title>
        <authorList>
            <person name="Palevich N."/>
            <person name="Kelly W.J."/>
            <person name="Leahy S.C."/>
            <person name="Denman S."/>
            <person name="Altermann E."/>
            <person name="Rakonjac J."/>
            <person name="Attwood G.T."/>
        </authorList>
    </citation>
    <scope>NUCLEOTIDE SEQUENCE</scope>
    <source>
        <strain evidence="3">MA3014</strain>
    </source>
</reference>
<evidence type="ECO:0000313" key="3">
    <source>
        <dbReference type="EMBL" id="QFJ53385.1"/>
    </source>
</evidence>
<evidence type="ECO:0000256" key="2">
    <source>
        <dbReference type="ARBA" id="ARBA00023125"/>
    </source>
</evidence>
<accession>A0A5P6VL56</accession>
<evidence type="ECO:0000313" key="5">
    <source>
        <dbReference type="Proteomes" id="UP000327030"/>
    </source>
</evidence>
<dbReference type="EMBL" id="CP043028">
    <property type="protein sequence ID" value="QFJ53385.1"/>
    <property type="molecule type" value="Genomic_DNA"/>
</dbReference>
<reference evidence="5" key="3">
    <citation type="submission" date="2019-08" db="EMBL/GenBank/DDBJ databases">
        <title>Complete Genome Sequence of the Polysaccharide-Degrading Rumen Bacterium Pseudobutyrivibrio xylanivorans MA3014.</title>
        <authorList>
            <person name="Palevich N."/>
            <person name="Maclean P.H."/>
            <person name="Kelly W.J."/>
            <person name="Leahy S.C."/>
            <person name="Rakonjac J."/>
            <person name="Attwood G.T."/>
        </authorList>
    </citation>
    <scope>NUCLEOTIDE SEQUENCE [LARGE SCALE GENOMIC DNA]</scope>
    <source>
        <strain evidence="5">MA3014</strain>
    </source>
</reference>
<dbReference type="PANTHER" id="PTHR30408">
    <property type="entry name" value="TYPE-1 RESTRICTION ENZYME ECOKI SPECIFICITY PROTEIN"/>
    <property type="match status" value="1"/>
</dbReference>
<dbReference type="Gene3D" id="3.90.220.20">
    <property type="entry name" value="DNA methylase specificity domains"/>
    <property type="match status" value="1"/>
</dbReference>
<dbReference type="InterPro" id="IPR052021">
    <property type="entry name" value="Type-I_RS_S_subunit"/>
</dbReference>
<dbReference type="EMBL" id="CP043028">
    <property type="protein sequence ID" value="QFJ53462.1"/>
    <property type="molecule type" value="Genomic_DNA"/>
</dbReference>
<dbReference type="KEGG" id="pxv:FXF36_00105"/>
<reference evidence="3" key="1">
    <citation type="journal article" date="2018" name="Nat. Biotechnol.">
        <title>Cultivation and sequencing of rumen microbiome members from the Hungate1000 Collection.</title>
        <authorList>
            <consortium name="Hungate1000 project collaborators"/>
            <person name="Seshadri R."/>
            <person name="Leahy S.C."/>
            <person name="Attwood G.T."/>
            <person name="Teh K.H."/>
            <person name="Lambie S.C."/>
            <person name="Cookson A.L."/>
            <person name="Eloe-Fadrosh E.A."/>
            <person name="Pavlopoulos G.A."/>
            <person name="Hadjithomas M."/>
            <person name="Varghese N.J."/>
            <person name="Paez-Espino D."/>
            <person name="Perry R."/>
            <person name="Henderson G."/>
            <person name="Creevey C.J."/>
            <person name="Terrapon N."/>
            <person name="Lapebie P."/>
            <person name="Drula E."/>
            <person name="Lombard V."/>
            <person name="Rubin E."/>
            <person name="Kyrpides N.C."/>
            <person name="Henrissat B."/>
            <person name="Woyke T."/>
            <person name="Ivanova N.N."/>
            <person name="Kelly W.J."/>
        </authorList>
    </citation>
    <scope>NUCLEOTIDE SEQUENCE</scope>
    <source>
        <strain evidence="3">MA3014</strain>
    </source>
</reference>
<dbReference type="InterPro" id="IPR044946">
    <property type="entry name" value="Restrct_endonuc_typeI_TRD_sf"/>
</dbReference>
<sequence>MERISGIAQTIGGQITSRIQADQRKNELVKGKIKVLAPKAISGGQINNDDLYELEYKTEPDEKKTTQQGDIVLKLSTPYDAVYIDEKNAGLLVTSFCAIVRCNQKQVNPKFLTAFFNSESYRNQVLKEVSGATVPMLTIGKINEVELNMYDPKEQEQIAEYYECIVEKEALYKKTISLEKEKLDTVFGYH</sequence>
<gene>
    <name evidence="3" type="ORF">FXF36_00105</name>
    <name evidence="4" type="ORF">FXF36_00515</name>
</gene>
<dbReference type="PANTHER" id="PTHR30408:SF13">
    <property type="entry name" value="TYPE I RESTRICTION ENZYME HINDI SPECIFICITY SUBUNIT"/>
    <property type="match status" value="1"/>
</dbReference>
<dbReference type="RefSeq" id="WP_151621930.1">
    <property type="nucleotide sequence ID" value="NZ_CP043028.1"/>
</dbReference>
<name>A0A5P6VL56_PSEXY</name>
<protein>
    <recommendedName>
        <fullName evidence="6">Type I restriction modification DNA specificity domain-containing protein</fullName>
    </recommendedName>
</protein>
<dbReference type="SUPFAM" id="SSF116734">
    <property type="entry name" value="DNA methylase specificity domain"/>
    <property type="match status" value="1"/>
</dbReference>
<keyword evidence="2" id="KW-0238">DNA-binding</keyword>
<dbReference type="Proteomes" id="UP000327030">
    <property type="component" value="Chromosome 1"/>
</dbReference>
<reference evidence="3" key="4">
    <citation type="journal article" date="2020" name="Genome Biol. Evol.">
        <title>Complete Genome Sequence of the Polysaccharide-Degrading Rumen Bacterium Pseudobutyrivibrio xylanivorans MA3014 Reveals an Incomplete Glycolytic Pathway.</title>
        <authorList>
            <person name="Palevich N."/>
            <person name="Maclean P.H."/>
            <person name="Kelly W.J."/>
            <person name="Leahy S.C."/>
            <person name="Rakonjac J."/>
            <person name="Attwood G.T."/>
        </authorList>
    </citation>
    <scope>NUCLEOTIDE SEQUENCE</scope>
    <source>
        <strain evidence="3">MA3014</strain>
    </source>
</reference>
<dbReference type="KEGG" id="pxv:FXF36_00515"/>
<dbReference type="GO" id="GO:0009307">
    <property type="term" value="P:DNA restriction-modification system"/>
    <property type="evidence" value="ECO:0007669"/>
    <property type="project" value="UniProtKB-KW"/>
</dbReference>